<protein>
    <submittedName>
        <fullName evidence="1">Uncharacterized protein</fullName>
    </submittedName>
</protein>
<sequence>MFSRLWICFSVVALLQVGCGNPSVKEMSQEIPSLSYPALEDFDQTAMMEVGYAYGGGNVNGLKAAVKKDSFKSAVEQFEAAPLPEDAASKQPQKDAVVAAANDLIEKAGGSDNEATKAAYDNLLKAITDLRVGQPAQE</sequence>
<proteinExistence type="predicted"/>
<dbReference type="RefSeq" id="WP_146511072.1">
    <property type="nucleotide sequence ID" value="NZ_SIHI01000014.1"/>
</dbReference>
<dbReference type="EMBL" id="SIHI01000014">
    <property type="protein sequence ID" value="TWT50086.1"/>
    <property type="molecule type" value="Genomic_DNA"/>
</dbReference>
<dbReference type="AlphaFoldDB" id="A0A5C5WH24"/>
<organism evidence="1 2">
    <name type="scientific">Thalassoglobus neptunius</name>
    <dbReference type="NCBI Taxonomy" id="1938619"/>
    <lineage>
        <taxon>Bacteria</taxon>
        <taxon>Pseudomonadati</taxon>
        <taxon>Planctomycetota</taxon>
        <taxon>Planctomycetia</taxon>
        <taxon>Planctomycetales</taxon>
        <taxon>Planctomycetaceae</taxon>
        <taxon>Thalassoglobus</taxon>
    </lineage>
</organism>
<keyword evidence="2" id="KW-1185">Reference proteome</keyword>
<accession>A0A5C5WH24</accession>
<reference evidence="1 2" key="1">
    <citation type="submission" date="2019-02" db="EMBL/GenBank/DDBJ databases">
        <title>Deep-cultivation of Planctomycetes and their phenomic and genomic characterization uncovers novel biology.</title>
        <authorList>
            <person name="Wiegand S."/>
            <person name="Jogler M."/>
            <person name="Boedeker C."/>
            <person name="Pinto D."/>
            <person name="Vollmers J."/>
            <person name="Rivas-Marin E."/>
            <person name="Kohn T."/>
            <person name="Peeters S.H."/>
            <person name="Heuer A."/>
            <person name="Rast P."/>
            <person name="Oberbeckmann S."/>
            <person name="Bunk B."/>
            <person name="Jeske O."/>
            <person name="Meyerdierks A."/>
            <person name="Storesund J.E."/>
            <person name="Kallscheuer N."/>
            <person name="Luecker S."/>
            <person name="Lage O.M."/>
            <person name="Pohl T."/>
            <person name="Merkel B.J."/>
            <person name="Hornburger P."/>
            <person name="Mueller R.-W."/>
            <person name="Bruemmer F."/>
            <person name="Labrenz M."/>
            <person name="Spormann A.M."/>
            <person name="Op Den Camp H."/>
            <person name="Overmann J."/>
            <person name="Amann R."/>
            <person name="Jetten M.S.M."/>
            <person name="Mascher T."/>
            <person name="Medema M.H."/>
            <person name="Devos D.P."/>
            <person name="Kaster A.-K."/>
            <person name="Ovreas L."/>
            <person name="Rohde M."/>
            <person name="Galperin M.Y."/>
            <person name="Jogler C."/>
        </authorList>
    </citation>
    <scope>NUCLEOTIDE SEQUENCE [LARGE SCALE GENOMIC DNA]</scope>
    <source>
        <strain evidence="1 2">KOR42</strain>
    </source>
</reference>
<dbReference type="Proteomes" id="UP000317243">
    <property type="component" value="Unassembled WGS sequence"/>
</dbReference>
<name>A0A5C5WH24_9PLAN</name>
<evidence type="ECO:0000313" key="1">
    <source>
        <dbReference type="EMBL" id="TWT50086.1"/>
    </source>
</evidence>
<evidence type="ECO:0000313" key="2">
    <source>
        <dbReference type="Proteomes" id="UP000317243"/>
    </source>
</evidence>
<comment type="caution">
    <text evidence="1">The sequence shown here is derived from an EMBL/GenBank/DDBJ whole genome shotgun (WGS) entry which is preliminary data.</text>
</comment>
<gene>
    <name evidence="1" type="ORF">KOR42_36320</name>
</gene>